<protein>
    <submittedName>
        <fullName evidence="1">Uncharacterized protein</fullName>
    </submittedName>
</protein>
<dbReference type="STRING" id="1123397.SAMN05660831_00035"/>
<dbReference type="EMBL" id="FOMJ01000001">
    <property type="protein sequence ID" value="SFC90609.1"/>
    <property type="molecule type" value="Genomic_DNA"/>
</dbReference>
<proteinExistence type="predicted"/>
<dbReference type="Proteomes" id="UP000198611">
    <property type="component" value="Unassembled WGS sequence"/>
</dbReference>
<name>A0A1I1MYZ9_9GAMM</name>
<accession>A0A1I1MYZ9</accession>
<dbReference type="InterPro" id="IPR045809">
    <property type="entry name" value="MobI"/>
</dbReference>
<gene>
    <name evidence="1" type="ORF">SAMN05660831_00035</name>
</gene>
<reference evidence="1 2" key="1">
    <citation type="submission" date="2016-10" db="EMBL/GenBank/DDBJ databases">
        <authorList>
            <person name="de Groot N.N."/>
        </authorList>
    </citation>
    <scope>NUCLEOTIDE SEQUENCE [LARGE SCALE GENOMIC DNA]</scope>
    <source>
        <strain evidence="1 2">HL3</strain>
    </source>
</reference>
<dbReference type="RefSeq" id="WP_093426739.1">
    <property type="nucleotide sequence ID" value="NZ_FOMJ01000001.1"/>
</dbReference>
<keyword evidence="2" id="KW-1185">Reference proteome</keyword>
<organism evidence="1 2">
    <name type="scientific">Thiohalospira halophila DSM 15071</name>
    <dbReference type="NCBI Taxonomy" id="1123397"/>
    <lineage>
        <taxon>Bacteria</taxon>
        <taxon>Pseudomonadati</taxon>
        <taxon>Pseudomonadota</taxon>
        <taxon>Gammaproteobacteria</taxon>
        <taxon>Thiohalospirales</taxon>
        <taxon>Thiohalospiraceae</taxon>
        <taxon>Thiohalospira</taxon>
    </lineage>
</organism>
<evidence type="ECO:0000313" key="1">
    <source>
        <dbReference type="EMBL" id="SFC90609.1"/>
    </source>
</evidence>
<dbReference type="AlphaFoldDB" id="A0A1I1MYZ9"/>
<sequence>MDGRAEDWVEAELERAYRVAHQIALDYYEVLEGANDRAKETGGTLNKTTVRVRRRHNSLYIEWVRIYFYRKSDGGLGRSSKTIRKGRGTQEYALATLLKSTPDPEVQRAIGEAEEQFAVLRRQARTLVETRKWLRRAEEARSAIADLAARHAVDQEDNALELEDEGHG</sequence>
<dbReference type="Pfam" id="PF19456">
    <property type="entry name" value="MobI"/>
    <property type="match status" value="1"/>
</dbReference>
<evidence type="ECO:0000313" key="2">
    <source>
        <dbReference type="Proteomes" id="UP000198611"/>
    </source>
</evidence>